<organism evidence="1 2">
    <name type="scientific">Durusdinium trenchii</name>
    <dbReference type="NCBI Taxonomy" id="1381693"/>
    <lineage>
        <taxon>Eukaryota</taxon>
        <taxon>Sar</taxon>
        <taxon>Alveolata</taxon>
        <taxon>Dinophyceae</taxon>
        <taxon>Suessiales</taxon>
        <taxon>Symbiodiniaceae</taxon>
        <taxon>Durusdinium</taxon>
    </lineage>
</organism>
<evidence type="ECO:0000313" key="2">
    <source>
        <dbReference type="Proteomes" id="UP001642464"/>
    </source>
</evidence>
<dbReference type="Gene3D" id="3.50.4.10">
    <property type="entry name" value="Hepatocyte Growth Factor"/>
    <property type="match status" value="1"/>
</dbReference>
<keyword evidence="1" id="KW-0808">Transferase</keyword>
<comment type="caution">
    <text evidence="1">The sequence shown here is derived from an EMBL/GenBank/DDBJ whole genome shotgun (WGS) entry which is preliminary data.</text>
</comment>
<dbReference type="SMART" id="SM00223">
    <property type="entry name" value="APPLE"/>
    <property type="match status" value="1"/>
</dbReference>
<evidence type="ECO:0000313" key="1">
    <source>
        <dbReference type="EMBL" id="CAK9049271.1"/>
    </source>
</evidence>
<dbReference type="EMBL" id="CAXAMM010021112">
    <property type="protein sequence ID" value="CAK9049271.1"/>
    <property type="molecule type" value="Genomic_DNA"/>
</dbReference>
<keyword evidence="2" id="KW-1185">Reference proteome</keyword>
<dbReference type="InterPro" id="IPR000177">
    <property type="entry name" value="Apple"/>
</dbReference>
<dbReference type="Pfam" id="PF00024">
    <property type="entry name" value="PAN_1"/>
    <property type="match status" value="1"/>
</dbReference>
<dbReference type="GO" id="GO:0016301">
    <property type="term" value="F:kinase activity"/>
    <property type="evidence" value="ECO:0007669"/>
    <property type="project" value="UniProtKB-KW"/>
</dbReference>
<dbReference type="Proteomes" id="UP001642464">
    <property type="component" value="Unassembled WGS sequence"/>
</dbReference>
<sequence>MASLATVLLLLASAFAQEAQVAPVDLEADALDEAQSTDTAARTSAVAAGGEESQVGPIAPNVDNCYREGWGYEDSWHKELNGGFVSNAQTCQETCNHMWFCDVFTYYTDTKKCFLQGNQAIEMMKPTAISGPKTCSATSLSEALKMTDQAAVNAARDAQAAGKNLHQIKIDAAMAANKNGVLMGLSNTQKAQTVAGVVGGVAAMSAAGDGNSVTPQIAAAARAAADFADTNHTRAYQAQQAMYAAGGIAGVFSKSRDETVQDRCDYAVREALDAADTVHGHGLSQEQQLIIAAQEGALVVATAGATKKETYTAVDTALRKVAAVYKKDLATQEQWAAIGEAAALEWWEESFTKDTVTDRLDFKDILHSAQRAGEEAQKSGSGLDDAVLAAAQAARTLSKERGYDEREQARQASIAGANFAASLPGDLEPRAMAAQAAAHKVATECGLPEATASTEGKRAYNLVMHPNQEKAAVDAEETKAGVAGGAVSAGFRGAEDEGLAGAELGAAGEGSSHGNNLLMDGAIFVGILLAAIACCILIYMGLNHRKQTPTKKKRHIQLKEEVEDEEQQPLMSKKHEAEPVAAAPAATAPNLGYLGGPNLQHLAVPITTAAPLVTPTFPAAAVATAPPRSGTLASSLGTVAPTMGTYRVSTSSPMAYPVNSYILDGAPAQPLVSQAPGVQIATTSFAQPSLQPVLMQEQQLPTGQIPVTAHLNVGHEVKQISYQEWHDAWRPGLPRDVVFTIPEGAIEGAPLIVEVEAGIVVPTTVPQGAYPGALACLQR</sequence>
<proteinExistence type="predicted"/>
<dbReference type="SUPFAM" id="SSF57414">
    <property type="entry name" value="Hairpin loop containing domain-like"/>
    <property type="match status" value="1"/>
</dbReference>
<protein>
    <submittedName>
        <fullName evidence="1">SRSF protein kinase 1</fullName>
    </submittedName>
</protein>
<accession>A0ABP0MCR2</accession>
<reference evidence="1 2" key="1">
    <citation type="submission" date="2024-02" db="EMBL/GenBank/DDBJ databases">
        <authorList>
            <person name="Chen Y."/>
            <person name="Shah S."/>
            <person name="Dougan E. K."/>
            <person name="Thang M."/>
            <person name="Chan C."/>
        </authorList>
    </citation>
    <scope>NUCLEOTIDE SEQUENCE [LARGE SCALE GENOMIC DNA]</scope>
</reference>
<gene>
    <name evidence="1" type="ORF">SCF082_LOCUS27317</name>
</gene>
<name>A0ABP0MCR2_9DINO</name>
<keyword evidence="1" id="KW-0418">Kinase</keyword>
<dbReference type="InterPro" id="IPR003609">
    <property type="entry name" value="Pan_app"/>
</dbReference>
<dbReference type="CDD" id="cd01100">
    <property type="entry name" value="APPLE_Factor_XI_like"/>
    <property type="match status" value="1"/>
</dbReference>